<dbReference type="CDD" id="cd06590">
    <property type="entry name" value="RNase_HII_bacteria_HIII_like"/>
    <property type="match status" value="1"/>
</dbReference>
<organism evidence="15 16">
    <name type="scientific">Dictyobacter vulcani</name>
    <dbReference type="NCBI Taxonomy" id="2607529"/>
    <lineage>
        <taxon>Bacteria</taxon>
        <taxon>Bacillati</taxon>
        <taxon>Chloroflexota</taxon>
        <taxon>Ktedonobacteria</taxon>
        <taxon>Ktedonobacterales</taxon>
        <taxon>Dictyobacteraceae</taxon>
        <taxon>Dictyobacter</taxon>
    </lineage>
</organism>
<dbReference type="GO" id="GO:0004523">
    <property type="term" value="F:RNA-DNA hybrid ribonuclease activity"/>
    <property type="evidence" value="ECO:0007669"/>
    <property type="project" value="UniProtKB-UniRule"/>
</dbReference>
<dbReference type="Pfam" id="PF01351">
    <property type="entry name" value="RNase_HII"/>
    <property type="match status" value="1"/>
</dbReference>
<dbReference type="PIRSF" id="PIRSF037748">
    <property type="entry name" value="RnhC"/>
    <property type="match status" value="1"/>
</dbReference>
<keyword evidence="9 12" id="KW-0255">Endonuclease</keyword>
<evidence type="ECO:0000256" key="6">
    <source>
        <dbReference type="ARBA" id="ARBA00022490"/>
    </source>
</evidence>
<feature type="binding site" evidence="12">
    <location>
        <position position="115"/>
    </location>
    <ligand>
        <name>a divalent metal cation</name>
        <dbReference type="ChEBI" id="CHEBI:60240"/>
    </ligand>
</feature>
<dbReference type="InterPro" id="IPR004641">
    <property type="entry name" value="RNase_HIII"/>
</dbReference>
<proteinExistence type="inferred from homology"/>
<evidence type="ECO:0000256" key="10">
    <source>
        <dbReference type="ARBA" id="ARBA00022801"/>
    </source>
</evidence>
<keyword evidence="11" id="KW-0460">Magnesium</keyword>
<evidence type="ECO:0000256" key="11">
    <source>
        <dbReference type="ARBA" id="ARBA00022842"/>
    </source>
</evidence>
<dbReference type="InterPro" id="IPR001352">
    <property type="entry name" value="RNase_HII/HIII"/>
</dbReference>
<evidence type="ECO:0000259" key="14">
    <source>
        <dbReference type="PROSITE" id="PS51975"/>
    </source>
</evidence>
<evidence type="ECO:0000313" key="16">
    <source>
        <dbReference type="Proteomes" id="UP000326912"/>
    </source>
</evidence>
<name>A0A5J4KJS1_9CHLR</name>
<comment type="cofactor">
    <cofactor evidence="2">
        <name>Mg(2+)</name>
        <dbReference type="ChEBI" id="CHEBI:18420"/>
    </cofactor>
</comment>
<evidence type="ECO:0000313" key="15">
    <source>
        <dbReference type="EMBL" id="GER86419.1"/>
    </source>
</evidence>
<dbReference type="RefSeq" id="WP_198925178.1">
    <property type="nucleotide sequence ID" value="NZ_BKZW01000001.1"/>
</dbReference>
<dbReference type="GO" id="GO:0046872">
    <property type="term" value="F:metal ion binding"/>
    <property type="evidence" value="ECO:0007669"/>
    <property type="project" value="UniProtKB-KW"/>
</dbReference>
<dbReference type="GO" id="GO:0032299">
    <property type="term" value="C:ribonuclease H2 complex"/>
    <property type="evidence" value="ECO:0007669"/>
    <property type="project" value="TreeGrafter"/>
</dbReference>
<reference evidence="15 16" key="1">
    <citation type="submission" date="2019-10" db="EMBL/GenBank/DDBJ databases">
        <title>Dictyobacter vulcani sp. nov., within the class Ktedonobacteria, isolated from soil of volcanic Mt. Zao.</title>
        <authorList>
            <person name="Zheng Y."/>
            <person name="Wang C.M."/>
            <person name="Sakai Y."/>
            <person name="Abe K."/>
            <person name="Yokota A."/>
            <person name="Yabe S."/>
        </authorList>
    </citation>
    <scope>NUCLEOTIDE SEQUENCE [LARGE SCALE GENOMIC DNA]</scope>
    <source>
        <strain evidence="15 16">W12</strain>
    </source>
</reference>
<dbReference type="EMBL" id="BKZW01000001">
    <property type="protein sequence ID" value="GER86419.1"/>
    <property type="molecule type" value="Genomic_DNA"/>
</dbReference>
<comment type="catalytic activity">
    <reaction evidence="1 12 13">
        <text>Endonucleolytic cleavage to 5'-phosphomonoester.</text>
        <dbReference type="EC" id="3.1.26.4"/>
    </reaction>
</comment>
<comment type="cofactor">
    <cofactor evidence="12">
        <name>Mn(2+)</name>
        <dbReference type="ChEBI" id="CHEBI:29035"/>
    </cofactor>
    <cofactor evidence="12">
        <name>Mg(2+)</name>
        <dbReference type="ChEBI" id="CHEBI:18420"/>
    </cofactor>
    <text evidence="12">Manganese or magnesium. Binds 1 divalent metal ion per monomer in the absence of substrate. May bind a second metal ion after substrate binding.</text>
</comment>
<dbReference type="Gene3D" id="3.30.420.10">
    <property type="entry name" value="Ribonuclease H-like superfamily/Ribonuclease H"/>
    <property type="match status" value="1"/>
</dbReference>
<dbReference type="InterPro" id="IPR036397">
    <property type="entry name" value="RNaseH_sf"/>
</dbReference>
<evidence type="ECO:0000256" key="4">
    <source>
        <dbReference type="ARBA" id="ARBA00004496"/>
    </source>
</evidence>
<comment type="subcellular location">
    <subcellularLocation>
        <location evidence="4">Cytoplasm</location>
    </subcellularLocation>
</comment>
<comment type="similarity">
    <text evidence="5">Belongs to the RNase HII family. RnhC subfamily.</text>
</comment>
<keyword evidence="16" id="KW-1185">Reference proteome</keyword>
<comment type="caution">
    <text evidence="15">The sequence shown here is derived from an EMBL/GenBank/DDBJ whole genome shotgun (WGS) entry which is preliminary data.</text>
</comment>
<dbReference type="SUPFAM" id="SSF53098">
    <property type="entry name" value="Ribonuclease H-like"/>
    <property type="match status" value="1"/>
</dbReference>
<dbReference type="AlphaFoldDB" id="A0A5J4KJS1"/>
<comment type="function">
    <text evidence="3 13">Endonuclease that specifically degrades the RNA of RNA-DNA hybrids.</text>
</comment>
<dbReference type="GO" id="GO:0043137">
    <property type="term" value="P:DNA replication, removal of RNA primer"/>
    <property type="evidence" value="ECO:0007669"/>
    <property type="project" value="TreeGrafter"/>
</dbReference>
<dbReference type="GO" id="GO:0006298">
    <property type="term" value="P:mismatch repair"/>
    <property type="evidence" value="ECO:0007669"/>
    <property type="project" value="TreeGrafter"/>
</dbReference>
<keyword evidence="10 12" id="KW-0378">Hydrolase</keyword>
<evidence type="ECO:0000256" key="2">
    <source>
        <dbReference type="ARBA" id="ARBA00001946"/>
    </source>
</evidence>
<feature type="domain" description="RNase H type-2" evidence="14">
    <location>
        <begin position="109"/>
        <end position="318"/>
    </location>
</feature>
<dbReference type="NCBIfam" id="TIGR00716">
    <property type="entry name" value="rnhC"/>
    <property type="match status" value="1"/>
</dbReference>
<evidence type="ECO:0000256" key="13">
    <source>
        <dbReference type="RuleBase" id="RU003515"/>
    </source>
</evidence>
<dbReference type="GO" id="GO:0003723">
    <property type="term" value="F:RNA binding"/>
    <property type="evidence" value="ECO:0007669"/>
    <property type="project" value="UniProtKB-UniRule"/>
</dbReference>
<evidence type="ECO:0000256" key="8">
    <source>
        <dbReference type="ARBA" id="ARBA00022723"/>
    </source>
</evidence>
<evidence type="ECO:0000256" key="12">
    <source>
        <dbReference type="PROSITE-ProRule" id="PRU01319"/>
    </source>
</evidence>
<evidence type="ECO:0000256" key="3">
    <source>
        <dbReference type="ARBA" id="ARBA00004065"/>
    </source>
</evidence>
<dbReference type="InterPro" id="IPR024567">
    <property type="entry name" value="RNase_HII/HIII_dom"/>
</dbReference>
<keyword evidence="6" id="KW-0963">Cytoplasm</keyword>
<evidence type="ECO:0000256" key="5">
    <source>
        <dbReference type="ARBA" id="ARBA00008378"/>
    </source>
</evidence>
<feature type="binding site" evidence="12">
    <location>
        <position position="217"/>
    </location>
    <ligand>
        <name>a divalent metal cation</name>
        <dbReference type="ChEBI" id="CHEBI:60240"/>
    </ligand>
</feature>
<evidence type="ECO:0000256" key="1">
    <source>
        <dbReference type="ARBA" id="ARBA00000077"/>
    </source>
</evidence>
<dbReference type="InterPro" id="IPR012337">
    <property type="entry name" value="RNaseH-like_sf"/>
</dbReference>
<dbReference type="EC" id="3.1.26.4" evidence="13"/>
<dbReference type="PANTHER" id="PTHR10954:SF23">
    <property type="entry name" value="RIBONUCLEASE"/>
    <property type="match status" value="1"/>
</dbReference>
<dbReference type="PROSITE" id="PS51975">
    <property type="entry name" value="RNASE_H_2"/>
    <property type="match status" value="1"/>
</dbReference>
<keyword evidence="8 12" id="KW-0479">Metal-binding</keyword>
<gene>
    <name evidence="15" type="primary">rnhC</name>
    <name evidence="15" type="ORF">KDW_05810</name>
</gene>
<evidence type="ECO:0000256" key="7">
    <source>
        <dbReference type="ARBA" id="ARBA00022722"/>
    </source>
</evidence>
<feature type="binding site" evidence="12">
    <location>
        <position position="116"/>
    </location>
    <ligand>
        <name>a divalent metal cation</name>
        <dbReference type="ChEBI" id="CHEBI:60240"/>
    </ligand>
</feature>
<dbReference type="GO" id="GO:0005737">
    <property type="term" value="C:cytoplasm"/>
    <property type="evidence" value="ECO:0007669"/>
    <property type="project" value="UniProtKB-SubCell"/>
</dbReference>
<sequence>MAGDKLSAQVQRFRQFVARQGWTITNEKEIAYGHQLTITDGQSSVPVALYATGKTLVQGKASTLQTALKVWDQPPLQAEVTSSISEKVPPTPSNPATIKKAILPQATGQARIGSDESGKGDFYGPLVVAAVYVDHTSEQQLLQLGVRDSKKLTDKNMLTIAGEIRRLCPYHLLCYLPEAYNQRYQQVSNLNQLLALAHAEVIAVVARQTTCQRAIVDQFGDEALVRRALEKTGCVLQLEQRYRAEEDTAVAAASIIARAEFVRQLGRLSKDVGVDLPKGASNPEIINRGRLIVQNKGEEELRKVAKLHFKTTAIIQQQ</sequence>
<accession>A0A5J4KJS1</accession>
<protein>
    <recommendedName>
        <fullName evidence="13">Ribonuclease</fullName>
        <ecNumber evidence="13">3.1.26.4</ecNumber>
    </recommendedName>
</protein>
<dbReference type="Proteomes" id="UP000326912">
    <property type="component" value="Unassembled WGS sequence"/>
</dbReference>
<dbReference type="PANTHER" id="PTHR10954">
    <property type="entry name" value="RIBONUCLEASE H2 SUBUNIT A"/>
    <property type="match status" value="1"/>
</dbReference>
<keyword evidence="7 12" id="KW-0540">Nuclease</keyword>
<evidence type="ECO:0000256" key="9">
    <source>
        <dbReference type="ARBA" id="ARBA00022759"/>
    </source>
</evidence>